<evidence type="ECO:0000313" key="8">
    <source>
        <dbReference type="EMBL" id="ATL31575.1"/>
    </source>
</evidence>
<feature type="transmembrane region" description="Helical" evidence="6">
    <location>
        <begin position="321"/>
        <end position="344"/>
    </location>
</feature>
<comment type="subcellular location">
    <subcellularLocation>
        <location evidence="1">Cell membrane</location>
        <topology evidence="1">Multi-pass membrane protein</topology>
    </subcellularLocation>
</comment>
<evidence type="ECO:0000313" key="9">
    <source>
        <dbReference type="Proteomes" id="UP000221011"/>
    </source>
</evidence>
<evidence type="ECO:0000256" key="1">
    <source>
        <dbReference type="ARBA" id="ARBA00004651"/>
    </source>
</evidence>
<dbReference type="InterPro" id="IPR050189">
    <property type="entry name" value="MFS_Efflux_Transporters"/>
</dbReference>
<dbReference type="Pfam" id="PF07690">
    <property type="entry name" value="MFS_1"/>
    <property type="match status" value="1"/>
</dbReference>
<dbReference type="InterPro" id="IPR020846">
    <property type="entry name" value="MFS_dom"/>
</dbReference>
<reference evidence="8 9" key="1">
    <citation type="submission" date="2017-08" db="EMBL/GenBank/DDBJ databases">
        <title>Complete Genome Sequence of Streptomyces formicae KY5, the formicamycin producer.</title>
        <authorList>
            <person name="Holmes N.A."/>
            <person name="Devine R."/>
            <person name="Qin Z."/>
            <person name="Seipke R.F."/>
            <person name="Wilkinson B."/>
            <person name="Hutchings M.I."/>
        </authorList>
    </citation>
    <scope>NUCLEOTIDE SEQUENCE [LARGE SCALE GENOMIC DNA]</scope>
    <source>
        <strain evidence="8 9">KY5</strain>
    </source>
</reference>
<feature type="transmembrane region" description="Helical" evidence="6">
    <location>
        <begin position="233"/>
        <end position="252"/>
    </location>
</feature>
<dbReference type="InterPro" id="IPR011701">
    <property type="entry name" value="MFS"/>
</dbReference>
<dbReference type="PROSITE" id="PS50850">
    <property type="entry name" value="MFS"/>
    <property type="match status" value="1"/>
</dbReference>
<dbReference type="AlphaFoldDB" id="A0A291QJF3"/>
<organism evidence="8 9">
    <name type="scientific">Streptomyces formicae</name>
    <dbReference type="NCBI Taxonomy" id="1616117"/>
    <lineage>
        <taxon>Bacteria</taxon>
        <taxon>Bacillati</taxon>
        <taxon>Actinomycetota</taxon>
        <taxon>Actinomycetes</taxon>
        <taxon>Kitasatosporales</taxon>
        <taxon>Streptomycetaceae</taxon>
        <taxon>Streptomyces</taxon>
    </lineage>
</organism>
<dbReference type="GO" id="GO:0022857">
    <property type="term" value="F:transmembrane transporter activity"/>
    <property type="evidence" value="ECO:0007669"/>
    <property type="project" value="InterPro"/>
</dbReference>
<protein>
    <submittedName>
        <fullName evidence="8">Integral membrane transport protein</fullName>
    </submittedName>
</protein>
<dbReference type="PANTHER" id="PTHR43124">
    <property type="entry name" value="PURINE EFFLUX PUMP PBUE"/>
    <property type="match status" value="1"/>
</dbReference>
<evidence type="ECO:0000256" key="4">
    <source>
        <dbReference type="ARBA" id="ARBA00022989"/>
    </source>
</evidence>
<feature type="transmembrane region" description="Helical" evidence="6">
    <location>
        <begin position="264"/>
        <end position="285"/>
    </location>
</feature>
<dbReference type="PANTHER" id="PTHR43124:SF3">
    <property type="entry name" value="CHLORAMPHENICOL EFFLUX PUMP RV0191"/>
    <property type="match status" value="1"/>
</dbReference>
<dbReference type="GO" id="GO:0005886">
    <property type="term" value="C:plasma membrane"/>
    <property type="evidence" value="ECO:0007669"/>
    <property type="project" value="UniProtKB-SubCell"/>
</dbReference>
<keyword evidence="2" id="KW-1003">Cell membrane</keyword>
<dbReference type="SUPFAM" id="SSF103473">
    <property type="entry name" value="MFS general substrate transporter"/>
    <property type="match status" value="1"/>
</dbReference>
<feature type="transmembrane region" description="Helical" evidence="6">
    <location>
        <begin position="129"/>
        <end position="146"/>
    </location>
</feature>
<dbReference type="RefSeq" id="WP_098245674.1">
    <property type="nucleotide sequence ID" value="NZ_CP022685.1"/>
</dbReference>
<feature type="transmembrane region" description="Helical" evidence="6">
    <location>
        <begin position="382"/>
        <end position="402"/>
    </location>
</feature>
<keyword evidence="5 6" id="KW-0472">Membrane</keyword>
<dbReference type="InterPro" id="IPR036259">
    <property type="entry name" value="MFS_trans_sf"/>
</dbReference>
<evidence type="ECO:0000256" key="2">
    <source>
        <dbReference type="ARBA" id="ARBA00022475"/>
    </source>
</evidence>
<feature type="transmembrane region" description="Helical" evidence="6">
    <location>
        <begin position="158"/>
        <end position="183"/>
    </location>
</feature>
<feature type="transmembrane region" description="Helical" evidence="6">
    <location>
        <begin position="100"/>
        <end position="123"/>
    </location>
</feature>
<name>A0A291QJF3_9ACTN</name>
<evidence type="ECO:0000256" key="3">
    <source>
        <dbReference type="ARBA" id="ARBA00022692"/>
    </source>
</evidence>
<dbReference type="EMBL" id="CP022685">
    <property type="protein sequence ID" value="ATL31575.1"/>
    <property type="molecule type" value="Genomic_DNA"/>
</dbReference>
<feature type="domain" description="Major facilitator superfamily (MFS) profile" evidence="7">
    <location>
        <begin position="33"/>
        <end position="406"/>
    </location>
</feature>
<feature type="transmembrane region" description="Helical" evidence="6">
    <location>
        <begin position="297"/>
        <end position="315"/>
    </location>
</feature>
<keyword evidence="3 6" id="KW-0812">Transmembrane</keyword>
<accession>A0A291QJF3</accession>
<gene>
    <name evidence="8" type="ORF">KY5_6557</name>
</gene>
<sequence>MPAQTPTSAPLAPSASATAAAPTTVRSPRLGWFAVVSLTLGLFSIVTTEILPIGLLTPIGDTFGASDGTAGLMMTLPGILAAVAAPVVTVGTGRVDRRRMLCLLMAVLALANFLAACAPAYWLMMVSRVLVGCVIGAFWSIGVGLAERLVPAERVGRATALIFSAVPLGSVLGVPAGTLLAQLAGWRAVFVTMGVLTLGVLAALLVSLPPLAPQQVTRLAVLRDLLGTARARAGLAVTFLIVTAHFATYTYVTPFLADVTHAGPGLITAFLLAYGTAGIVGNFLAGAWVRRALRTTFALAAVLVAAATLLLPLLGTSRPGALALLLVWGLAYGAVPVCSQTWFATAAPHAPEAASVLFTSSFQATLSFGALAGGAVVDAASVSVVMVAGGAAAVLAATAAVCRPRG</sequence>
<dbReference type="Proteomes" id="UP000221011">
    <property type="component" value="Chromosome"/>
</dbReference>
<dbReference type="Gene3D" id="1.20.1250.20">
    <property type="entry name" value="MFS general substrate transporter like domains"/>
    <property type="match status" value="1"/>
</dbReference>
<evidence type="ECO:0000256" key="5">
    <source>
        <dbReference type="ARBA" id="ARBA00023136"/>
    </source>
</evidence>
<feature type="transmembrane region" description="Helical" evidence="6">
    <location>
        <begin position="189"/>
        <end position="212"/>
    </location>
</feature>
<feature type="transmembrane region" description="Helical" evidence="6">
    <location>
        <begin position="68"/>
        <end position="88"/>
    </location>
</feature>
<feature type="transmembrane region" description="Helical" evidence="6">
    <location>
        <begin position="30"/>
        <end position="56"/>
    </location>
</feature>
<dbReference type="KEGG" id="sfk:KY5_6557"/>
<proteinExistence type="predicted"/>
<keyword evidence="9" id="KW-1185">Reference proteome</keyword>
<feature type="transmembrane region" description="Helical" evidence="6">
    <location>
        <begin position="356"/>
        <end position="376"/>
    </location>
</feature>
<keyword evidence="4 6" id="KW-1133">Transmembrane helix</keyword>
<dbReference type="CDD" id="cd17324">
    <property type="entry name" value="MFS_NepI_like"/>
    <property type="match status" value="1"/>
</dbReference>
<evidence type="ECO:0000259" key="7">
    <source>
        <dbReference type="PROSITE" id="PS50850"/>
    </source>
</evidence>
<evidence type="ECO:0000256" key="6">
    <source>
        <dbReference type="SAM" id="Phobius"/>
    </source>
</evidence>